<feature type="region of interest" description="Disordered" evidence="4">
    <location>
        <begin position="1"/>
        <end position="220"/>
    </location>
</feature>
<dbReference type="GO" id="GO:0061630">
    <property type="term" value="F:ubiquitin protein ligase activity"/>
    <property type="evidence" value="ECO:0007669"/>
    <property type="project" value="TreeGrafter"/>
</dbReference>
<feature type="compositionally biased region" description="Low complexity" evidence="4">
    <location>
        <begin position="373"/>
        <end position="388"/>
    </location>
</feature>
<feature type="compositionally biased region" description="Acidic residues" evidence="4">
    <location>
        <begin position="17"/>
        <end position="27"/>
    </location>
</feature>
<keyword evidence="6" id="KW-1185">Reference proteome</keyword>
<feature type="compositionally biased region" description="Polar residues" evidence="4">
    <location>
        <begin position="1"/>
        <end position="13"/>
    </location>
</feature>
<evidence type="ECO:0000256" key="4">
    <source>
        <dbReference type="SAM" id="MobiDB-lite"/>
    </source>
</evidence>
<dbReference type="STRING" id="48709.A0A1D2NEU0"/>
<dbReference type="PANTHER" id="PTHR46858">
    <property type="entry name" value="OS05G0521000 PROTEIN"/>
    <property type="match status" value="1"/>
</dbReference>
<comment type="caution">
    <text evidence="5">The sequence shown here is derived from an EMBL/GenBank/DDBJ whole genome shotgun (WGS) entry which is preliminary data.</text>
</comment>
<dbReference type="Pfam" id="PF13920">
    <property type="entry name" value="zf-C3HC4_3"/>
    <property type="match status" value="1"/>
</dbReference>
<keyword evidence="1" id="KW-0479">Metal-binding</keyword>
<dbReference type="GO" id="GO:0010468">
    <property type="term" value="P:regulation of gene expression"/>
    <property type="evidence" value="ECO:0007669"/>
    <property type="project" value="TreeGrafter"/>
</dbReference>
<feature type="region of interest" description="Disordered" evidence="4">
    <location>
        <begin position="250"/>
        <end position="323"/>
    </location>
</feature>
<organism evidence="5 6">
    <name type="scientific">Orchesella cincta</name>
    <name type="common">Springtail</name>
    <name type="synonym">Podura cincta</name>
    <dbReference type="NCBI Taxonomy" id="48709"/>
    <lineage>
        <taxon>Eukaryota</taxon>
        <taxon>Metazoa</taxon>
        <taxon>Ecdysozoa</taxon>
        <taxon>Arthropoda</taxon>
        <taxon>Hexapoda</taxon>
        <taxon>Collembola</taxon>
        <taxon>Entomobryomorpha</taxon>
        <taxon>Entomobryoidea</taxon>
        <taxon>Orchesellidae</taxon>
        <taxon>Orchesellinae</taxon>
        <taxon>Orchesella</taxon>
    </lineage>
</organism>
<dbReference type="PANTHER" id="PTHR46858:SF5">
    <property type="entry name" value="E3 UBIQUITIN-PROTEIN LIGASE APD1-RELATED"/>
    <property type="match status" value="1"/>
</dbReference>
<feature type="compositionally biased region" description="Low complexity" evidence="4">
    <location>
        <begin position="449"/>
        <end position="499"/>
    </location>
</feature>
<dbReference type="GO" id="GO:0008270">
    <property type="term" value="F:zinc ion binding"/>
    <property type="evidence" value="ECO:0007669"/>
    <property type="project" value="UniProtKB-KW"/>
</dbReference>
<dbReference type="InterPro" id="IPR013083">
    <property type="entry name" value="Znf_RING/FYVE/PHD"/>
</dbReference>
<feature type="compositionally biased region" description="Polar residues" evidence="4">
    <location>
        <begin position="108"/>
        <end position="120"/>
    </location>
</feature>
<feature type="compositionally biased region" description="Basic and acidic residues" evidence="4">
    <location>
        <begin position="28"/>
        <end position="42"/>
    </location>
</feature>
<reference evidence="5 6" key="1">
    <citation type="journal article" date="2016" name="Genome Biol. Evol.">
        <title>Gene Family Evolution Reflects Adaptation to Soil Environmental Stressors in the Genome of the Collembolan Orchesella cincta.</title>
        <authorList>
            <person name="Faddeeva-Vakhrusheva A."/>
            <person name="Derks M.F."/>
            <person name="Anvar S.Y."/>
            <person name="Agamennone V."/>
            <person name="Suring W."/>
            <person name="Smit S."/>
            <person name="van Straalen N.M."/>
            <person name="Roelofs D."/>
        </authorList>
    </citation>
    <scope>NUCLEOTIDE SEQUENCE [LARGE SCALE GENOMIC DNA]</scope>
    <source>
        <tissue evidence="5">Mixed pool</tissue>
    </source>
</reference>
<dbReference type="SUPFAM" id="SSF90209">
    <property type="entry name" value="Ran binding protein zinc finger-like"/>
    <property type="match status" value="1"/>
</dbReference>
<feature type="compositionally biased region" description="Polar residues" evidence="4">
    <location>
        <begin position="43"/>
        <end position="59"/>
    </location>
</feature>
<feature type="compositionally biased region" description="Basic residues" evidence="4">
    <location>
        <begin position="148"/>
        <end position="165"/>
    </location>
</feature>
<dbReference type="GO" id="GO:0016567">
    <property type="term" value="P:protein ubiquitination"/>
    <property type="evidence" value="ECO:0007669"/>
    <property type="project" value="TreeGrafter"/>
</dbReference>
<name>A0A1D2NEU0_ORCCI</name>
<evidence type="ECO:0000256" key="1">
    <source>
        <dbReference type="ARBA" id="ARBA00022723"/>
    </source>
</evidence>
<dbReference type="SUPFAM" id="SSF57850">
    <property type="entry name" value="RING/U-box"/>
    <property type="match status" value="1"/>
</dbReference>
<dbReference type="InterPro" id="IPR036443">
    <property type="entry name" value="Znf_RanBP2_sf"/>
</dbReference>
<keyword evidence="3" id="KW-0862">Zinc</keyword>
<feature type="compositionally biased region" description="Polar residues" evidence="4">
    <location>
        <begin position="432"/>
        <end position="448"/>
    </location>
</feature>
<dbReference type="AlphaFoldDB" id="A0A1D2NEU0"/>
<feature type="region of interest" description="Disordered" evidence="4">
    <location>
        <begin position="361"/>
        <end position="509"/>
    </location>
</feature>
<evidence type="ECO:0000256" key="2">
    <source>
        <dbReference type="ARBA" id="ARBA00022771"/>
    </source>
</evidence>
<dbReference type="EMBL" id="LJIJ01000064">
    <property type="protein sequence ID" value="ODN03771.1"/>
    <property type="molecule type" value="Genomic_DNA"/>
</dbReference>
<dbReference type="Gene3D" id="3.30.40.10">
    <property type="entry name" value="Zinc/RING finger domain, C3HC4 (zinc finger)"/>
    <property type="match status" value="1"/>
</dbReference>
<protein>
    <submittedName>
        <fullName evidence="5">E3 ubiquitin-protein ligase Mdm2</fullName>
    </submittedName>
</protein>
<feature type="compositionally biased region" description="Basic residues" evidence="4">
    <location>
        <begin position="90"/>
        <end position="101"/>
    </location>
</feature>
<gene>
    <name evidence="5" type="ORF">Ocin01_02918</name>
</gene>
<dbReference type="CDD" id="cd16646">
    <property type="entry name" value="mRING-HC-C2H2C4_MDM2-like"/>
    <property type="match status" value="1"/>
</dbReference>
<evidence type="ECO:0000313" key="6">
    <source>
        <dbReference type="Proteomes" id="UP000094527"/>
    </source>
</evidence>
<keyword evidence="2" id="KW-0863">Zinc-finger</keyword>
<proteinExistence type="predicted"/>
<dbReference type="OrthoDB" id="24526at2759"/>
<dbReference type="GO" id="GO:0043066">
    <property type="term" value="P:negative regulation of apoptotic process"/>
    <property type="evidence" value="ECO:0007669"/>
    <property type="project" value="TreeGrafter"/>
</dbReference>
<accession>A0A1D2NEU0</accession>
<feature type="compositionally biased region" description="Polar residues" evidence="4">
    <location>
        <begin position="405"/>
        <end position="415"/>
    </location>
</feature>
<evidence type="ECO:0000313" key="5">
    <source>
        <dbReference type="EMBL" id="ODN03771.1"/>
    </source>
</evidence>
<sequence length="574" mass="63693">MDDNPSTAMTISSFGEKDEDSDATDYEPDPKKQKLEDTEEKSNNTSLISNGSDAATANDSLEKDANTDSGNIISNNASSDIEPRPVTRTTVRRGRRRRSRHLPFTLPRQVTQCGSVTSLVPRSGESVTERVTAPSIREEIPPISQPGQRRRTRRNRNRRRTRRHAKESDDDDDSNSSSSTTNGSRRTNIIADDMDPSEIPSDEILSPPLIVPPQHNRQRRNAIFERRDPPPSELLMNEDDRVFQDQLEIASVSDENPIEDENSTSGADDQPKPNVLHKDETTVEETDNNFADVETVRSEVDTENDDVLPSSPKPKELLSSDSELSDNDKWVCSQCKSKSMPYFRYCLKCFQMRRSWLPQRPLSRRLKRRKMAQRQSTSLNNSRNTRSSCVSECDDVVDGPIKPQPANSKSLSASLTGPPPDRASTNNDRDPTSGSSTPLSSQLMSAPLSQSQSGEFSQKSSSSSGGTGSLWSQSSSSMSQAMSQFSQNSQSSSATFSESPYMTPESMAESKDVNSNLKSLCGICCAREKDAAFVHNKIAHHFCCFTCADKILKQTGKCPICREKVFRVVKIISV</sequence>
<feature type="compositionally biased region" description="Polar residues" evidence="4">
    <location>
        <begin position="67"/>
        <end position="79"/>
    </location>
</feature>
<feature type="compositionally biased region" description="Basic residues" evidence="4">
    <location>
        <begin position="362"/>
        <end position="372"/>
    </location>
</feature>
<dbReference type="Proteomes" id="UP000094527">
    <property type="component" value="Unassembled WGS sequence"/>
</dbReference>
<feature type="non-terminal residue" evidence="5">
    <location>
        <position position="574"/>
    </location>
</feature>
<dbReference type="Gene3D" id="2.30.30.380">
    <property type="entry name" value="Zn-finger domain of Sec23/24"/>
    <property type="match status" value="1"/>
</dbReference>
<evidence type="ECO:0000256" key="3">
    <source>
        <dbReference type="ARBA" id="ARBA00022833"/>
    </source>
</evidence>